<dbReference type="PATRIC" id="fig|433924.3.peg.1909"/>
<evidence type="ECO:0000313" key="15">
    <source>
        <dbReference type="EMBL" id="KTT14512.1"/>
    </source>
</evidence>
<evidence type="ECO:0000256" key="5">
    <source>
        <dbReference type="ARBA" id="ARBA00022519"/>
    </source>
</evidence>
<dbReference type="Pfam" id="PF02801">
    <property type="entry name" value="Ketoacyl-synt_C"/>
    <property type="match status" value="1"/>
</dbReference>
<evidence type="ECO:0000256" key="2">
    <source>
        <dbReference type="ARBA" id="ARBA00008467"/>
    </source>
</evidence>
<sequence length="410" mass="40759">MSVPVAITGLGVVSPLGTGVPALDEALAANRCAIAPREVVIDGVERFTVGVAACRDFDDRKTRAPSGVTLDRGTAMALAAAFEAAEQAGLGSGTAQQPAAERLGVFWGSGMAGASSFDQSTEQLYARKRRLRPTSVLTTMPNAAPAELALAFGARATAIGYACACASAAVAIGEALRAVRGGWVDVAIAGGHEALLTPAVIAGWQGMRVLAPLDAEAALTCRPFSADRAGFALGEGAGAVVIESLASAERRGVAVRALLAGYGSSCDAVHISTPQSEGQVRAVRAALADAGLAPGDIGHVNAHGTGTVAGDAAEAATLAEVFGHRGVPVSATKALHGHIMGGGGAIELLCALRAMDTGHLPAAASGADATLGVDLVHGLAPRSVGGIRHVMSNAFAFGGTNAVLVASKVG</sequence>
<proteinExistence type="inferred from homology"/>
<evidence type="ECO:0000256" key="11">
    <source>
        <dbReference type="ARBA" id="ARBA00039445"/>
    </source>
</evidence>
<dbReference type="InterPro" id="IPR014030">
    <property type="entry name" value="Ketoacyl_synth_N"/>
</dbReference>
<evidence type="ECO:0000256" key="1">
    <source>
        <dbReference type="ARBA" id="ARBA00004533"/>
    </source>
</evidence>
<dbReference type="OrthoDB" id="9808669at2"/>
<dbReference type="EMBL" id="LDSL01000185">
    <property type="protein sequence ID" value="KTT14512.1"/>
    <property type="molecule type" value="Genomic_DNA"/>
</dbReference>
<dbReference type="SUPFAM" id="SSF53901">
    <property type="entry name" value="Thiolase-like"/>
    <property type="match status" value="2"/>
</dbReference>
<keyword evidence="7" id="KW-0812">Transmembrane</keyword>
<comment type="similarity">
    <text evidence="2 13">Belongs to the thiolase-like superfamily. Beta-ketoacyl-ACP synthases family.</text>
</comment>
<dbReference type="CDD" id="cd00834">
    <property type="entry name" value="KAS_I_II"/>
    <property type="match status" value="1"/>
</dbReference>
<keyword evidence="5" id="KW-0997">Cell inner membrane</keyword>
<dbReference type="Proteomes" id="UP000072741">
    <property type="component" value="Unassembled WGS sequence"/>
</dbReference>
<evidence type="ECO:0000256" key="4">
    <source>
        <dbReference type="ARBA" id="ARBA00022475"/>
    </source>
</evidence>
<name>A0A147GM56_9BURK</name>
<protein>
    <recommendedName>
        <fullName evidence="11">Nodulation protein E</fullName>
    </recommendedName>
    <alternativeName>
        <fullName evidence="12">Host-specificity of nodulation protein B</fullName>
    </alternativeName>
</protein>
<dbReference type="InterPro" id="IPR000794">
    <property type="entry name" value="Beta-ketoacyl_synthase"/>
</dbReference>
<evidence type="ECO:0000256" key="12">
    <source>
        <dbReference type="ARBA" id="ARBA00041756"/>
    </source>
</evidence>
<dbReference type="Pfam" id="PF00109">
    <property type="entry name" value="ketoacyl-synt"/>
    <property type="match status" value="1"/>
</dbReference>
<keyword evidence="6 13" id="KW-0808">Transferase</keyword>
<keyword evidence="4" id="KW-1003">Cell membrane</keyword>
<dbReference type="PANTHER" id="PTHR11712">
    <property type="entry name" value="POLYKETIDE SYNTHASE-RELATED"/>
    <property type="match status" value="1"/>
</dbReference>
<keyword evidence="9" id="KW-0472">Membrane</keyword>
<evidence type="ECO:0000256" key="6">
    <source>
        <dbReference type="ARBA" id="ARBA00022679"/>
    </source>
</evidence>
<dbReference type="InterPro" id="IPR020841">
    <property type="entry name" value="PKS_Beta-ketoAc_synthase_dom"/>
</dbReference>
<reference evidence="15 16" key="1">
    <citation type="journal article" date="2016" name="Front. Microbiol.">
        <title>Genomic Resource of Rice Seed Associated Bacteria.</title>
        <authorList>
            <person name="Midha S."/>
            <person name="Bansal K."/>
            <person name="Sharma S."/>
            <person name="Kumar N."/>
            <person name="Patil P.P."/>
            <person name="Chaudhry V."/>
            <person name="Patil P.B."/>
        </authorList>
    </citation>
    <scope>NUCLEOTIDE SEQUENCE [LARGE SCALE GENOMIC DNA]</scope>
    <source>
        <strain evidence="15 16">NS331</strain>
    </source>
</reference>
<evidence type="ECO:0000313" key="16">
    <source>
        <dbReference type="Proteomes" id="UP000072741"/>
    </source>
</evidence>
<gene>
    <name evidence="15" type="ORF">NS331_23485</name>
</gene>
<comment type="caution">
    <text evidence="15">The sequence shown here is derived from an EMBL/GenBank/DDBJ whole genome shotgun (WGS) entry which is preliminary data.</text>
</comment>
<dbReference type="SMART" id="SM00825">
    <property type="entry name" value="PKS_KS"/>
    <property type="match status" value="1"/>
</dbReference>
<dbReference type="Gene3D" id="3.40.47.10">
    <property type="match status" value="1"/>
</dbReference>
<dbReference type="AlphaFoldDB" id="A0A147GM56"/>
<feature type="domain" description="Ketosynthase family 3 (KS3)" evidence="14">
    <location>
        <begin position="2"/>
        <end position="408"/>
    </location>
</feature>
<organism evidence="15 16">
    <name type="scientific">Pseudacidovorax intermedius</name>
    <dbReference type="NCBI Taxonomy" id="433924"/>
    <lineage>
        <taxon>Bacteria</taxon>
        <taxon>Pseudomonadati</taxon>
        <taxon>Pseudomonadota</taxon>
        <taxon>Betaproteobacteria</taxon>
        <taxon>Burkholderiales</taxon>
        <taxon>Comamonadaceae</taxon>
        <taxon>Pseudacidovorax</taxon>
    </lineage>
</organism>
<dbReference type="InterPro" id="IPR016039">
    <property type="entry name" value="Thiolase-like"/>
</dbReference>
<evidence type="ECO:0000256" key="8">
    <source>
        <dbReference type="ARBA" id="ARBA00022989"/>
    </source>
</evidence>
<evidence type="ECO:0000256" key="13">
    <source>
        <dbReference type="RuleBase" id="RU003694"/>
    </source>
</evidence>
<accession>A0A147GM56</accession>
<evidence type="ECO:0000259" key="14">
    <source>
        <dbReference type="PROSITE" id="PS52004"/>
    </source>
</evidence>
<keyword evidence="16" id="KW-1185">Reference proteome</keyword>
<keyword evidence="8" id="KW-1133">Transmembrane helix</keyword>
<evidence type="ECO:0000256" key="3">
    <source>
        <dbReference type="ARBA" id="ARBA00022458"/>
    </source>
</evidence>
<dbReference type="GO" id="GO:0006633">
    <property type="term" value="P:fatty acid biosynthetic process"/>
    <property type="evidence" value="ECO:0007669"/>
    <property type="project" value="TreeGrafter"/>
</dbReference>
<dbReference type="PROSITE" id="PS52004">
    <property type="entry name" value="KS3_2"/>
    <property type="match status" value="1"/>
</dbReference>
<evidence type="ECO:0000256" key="7">
    <source>
        <dbReference type="ARBA" id="ARBA00022692"/>
    </source>
</evidence>
<comment type="function">
    <text evidence="10">Proposed to synthesize NOD factor fatty acyl chain. Involved in the synthesis of a highly unsaturated fatty acid moiety, which forms part of a lipo-oligosaccharide that is responsible for host specificity.</text>
</comment>
<dbReference type="RefSeq" id="WP_058644340.1">
    <property type="nucleotide sequence ID" value="NZ_LDSL01000185.1"/>
</dbReference>
<keyword evidence="3" id="KW-0536">Nodulation</keyword>
<comment type="subcellular location">
    <subcellularLocation>
        <location evidence="1">Cell inner membrane</location>
    </subcellularLocation>
</comment>
<evidence type="ECO:0000256" key="10">
    <source>
        <dbReference type="ARBA" id="ARBA00037576"/>
    </source>
</evidence>
<dbReference type="InterPro" id="IPR014031">
    <property type="entry name" value="Ketoacyl_synth_C"/>
</dbReference>
<evidence type="ECO:0000256" key="9">
    <source>
        <dbReference type="ARBA" id="ARBA00023136"/>
    </source>
</evidence>
<dbReference type="PANTHER" id="PTHR11712:SF352">
    <property type="entry name" value="3-OXOACYL-[ACYL-CARRIER-PROTEIN] SYNTHASE"/>
    <property type="match status" value="1"/>
</dbReference>
<dbReference type="GO" id="GO:0004315">
    <property type="term" value="F:3-oxoacyl-[acyl-carrier-protein] synthase activity"/>
    <property type="evidence" value="ECO:0007669"/>
    <property type="project" value="TreeGrafter"/>
</dbReference>
<dbReference type="GO" id="GO:0005886">
    <property type="term" value="C:plasma membrane"/>
    <property type="evidence" value="ECO:0007669"/>
    <property type="project" value="UniProtKB-SubCell"/>
</dbReference>